<dbReference type="EMBL" id="JAYMYQ010000005">
    <property type="protein sequence ID" value="KAK7328195.1"/>
    <property type="molecule type" value="Genomic_DNA"/>
</dbReference>
<comment type="caution">
    <text evidence="2">The sequence shown here is derived from an EMBL/GenBank/DDBJ whole genome shotgun (WGS) entry which is preliminary data.</text>
</comment>
<organism evidence="2 3">
    <name type="scientific">Canavalia gladiata</name>
    <name type="common">Sword bean</name>
    <name type="synonym">Dolichos gladiatus</name>
    <dbReference type="NCBI Taxonomy" id="3824"/>
    <lineage>
        <taxon>Eukaryota</taxon>
        <taxon>Viridiplantae</taxon>
        <taxon>Streptophyta</taxon>
        <taxon>Embryophyta</taxon>
        <taxon>Tracheophyta</taxon>
        <taxon>Spermatophyta</taxon>
        <taxon>Magnoliopsida</taxon>
        <taxon>eudicotyledons</taxon>
        <taxon>Gunneridae</taxon>
        <taxon>Pentapetalae</taxon>
        <taxon>rosids</taxon>
        <taxon>fabids</taxon>
        <taxon>Fabales</taxon>
        <taxon>Fabaceae</taxon>
        <taxon>Papilionoideae</taxon>
        <taxon>50 kb inversion clade</taxon>
        <taxon>NPAAA clade</taxon>
        <taxon>indigoferoid/millettioid clade</taxon>
        <taxon>Phaseoleae</taxon>
        <taxon>Canavalia</taxon>
    </lineage>
</organism>
<protein>
    <submittedName>
        <fullName evidence="2">Uncharacterized protein</fullName>
    </submittedName>
</protein>
<dbReference type="Proteomes" id="UP001367508">
    <property type="component" value="Unassembled WGS sequence"/>
</dbReference>
<feature type="compositionally biased region" description="Basic and acidic residues" evidence="1">
    <location>
        <begin position="85"/>
        <end position="95"/>
    </location>
</feature>
<gene>
    <name evidence="2" type="ORF">VNO77_22297</name>
</gene>
<evidence type="ECO:0000313" key="2">
    <source>
        <dbReference type="EMBL" id="KAK7328195.1"/>
    </source>
</evidence>
<proteinExistence type="predicted"/>
<keyword evidence="3" id="KW-1185">Reference proteome</keyword>
<reference evidence="2 3" key="1">
    <citation type="submission" date="2024-01" db="EMBL/GenBank/DDBJ databases">
        <title>The genomes of 5 underutilized Papilionoideae crops provide insights into root nodulation and disease resistanc.</title>
        <authorList>
            <person name="Jiang F."/>
        </authorList>
    </citation>
    <scope>NUCLEOTIDE SEQUENCE [LARGE SCALE GENOMIC DNA]</scope>
    <source>
        <strain evidence="2">LVBAO_FW01</strain>
        <tissue evidence="2">Leaves</tissue>
    </source>
</reference>
<evidence type="ECO:0000256" key="1">
    <source>
        <dbReference type="SAM" id="MobiDB-lite"/>
    </source>
</evidence>
<dbReference type="AlphaFoldDB" id="A0AAN9L2B7"/>
<feature type="region of interest" description="Disordered" evidence="1">
    <location>
        <begin position="82"/>
        <end position="101"/>
    </location>
</feature>
<sequence>MIIAYCTHQCMHELWVIESRDKQLSFGFSPREQSPFPLLYTKEINNKLNFEKKLNLKVPPLNSAAMDASSASLEIEVALKNSRKPKGEARGRWKENFPLLR</sequence>
<evidence type="ECO:0000313" key="3">
    <source>
        <dbReference type="Proteomes" id="UP001367508"/>
    </source>
</evidence>
<name>A0AAN9L2B7_CANGL</name>
<accession>A0AAN9L2B7</accession>